<dbReference type="EMBL" id="JAIWYP010000010">
    <property type="protein sequence ID" value="KAH3748931.1"/>
    <property type="molecule type" value="Genomic_DNA"/>
</dbReference>
<dbReference type="Proteomes" id="UP000828390">
    <property type="component" value="Unassembled WGS sequence"/>
</dbReference>
<evidence type="ECO:0000313" key="2">
    <source>
        <dbReference type="Proteomes" id="UP000828390"/>
    </source>
</evidence>
<protein>
    <submittedName>
        <fullName evidence="1">Uncharacterized protein</fullName>
    </submittedName>
</protein>
<evidence type="ECO:0000313" key="1">
    <source>
        <dbReference type="EMBL" id="KAH3748931.1"/>
    </source>
</evidence>
<reference evidence="1" key="1">
    <citation type="journal article" date="2019" name="bioRxiv">
        <title>The Genome of the Zebra Mussel, Dreissena polymorpha: A Resource for Invasive Species Research.</title>
        <authorList>
            <person name="McCartney M.A."/>
            <person name="Auch B."/>
            <person name="Kono T."/>
            <person name="Mallez S."/>
            <person name="Zhang Y."/>
            <person name="Obille A."/>
            <person name="Becker A."/>
            <person name="Abrahante J.E."/>
            <person name="Garbe J."/>
            <person name="Badalamenti J.P."/>
            <person name="Herman A."/>
            <person name="Mangelson H."/>
            <person name="Liachko I."/>
            <person name="Sullivan S."/>
            <person name="Sone E.D."/>
            <person name="Koren S."/>
            <person name="Silverstein K.A.T."/>
            <person name="Beckman K.B."/>
            <person name="Gohl D.M."/>
        </authorList>
    </citation>
    <scope>NUCLEOTIDE SEQUENCE</scope>
    <source>
        <strain evidence="1">Duluth1</strain>
        <tissue evidence="1">Whole animal</tissue>
    </source>
</reference>
<proteinExistence type="predicted"/>
<reference evidence="1" key="2">
    <citation type="submission" date="2020-11" db="EMBL/GenBank/DDBJ databases">
        <authorList>
            <person name="McCartney M.A."/>
            <person name="Auch B."/>
            <person name="Kono T."/>
            <person name="Mallez S."/>
            <person name="Becker A."/>
            <person name="Gohl D.M."/>
            <person name="Silverstein K.A.T."/>
            <person name="Koren S."/>
            <person name="Bechman K.B."/>
            <person name="Herman A."/>
            <person name="Abrahante J.E."/>
            <person name="Garbe J."/>
        </authorList>
    </citation>
    <scope>NUCLEOTIDE SEQUENCE</scope>
    <source>
        <strain evidence="1">Duluth1</strain>
        <tissue evidence="1">Whole animal</tissue>
    </source>
</reference>
<name>A0A9D4I3K2_DREPO</name>
<dbReference type="AlphaFoldDB" id="A0A9D4I3K2"/>
<organism evidence="1 2">
    <name type="scientific">Dreissena polymorpha</name>
    <name type="common">Zebra mussel</name>
    <name type="synonym">Mytilus polymorpha</name>
    <dbReference type="NCBI Taxonomy" id="45954"/>
    <lineage>
        <taxon>Eukaryota</taxon>
        <taxon>Metazoa</taxon>
        <taxon>Spiralia</taxon>
        <taxon>Lophotrochozoa</taxon>
        <taxon>Mollusca</taxon>
        <taxon>Bivalvia</taxon>
        <taxon>Autobranchia</taxon>
        <taxon>Heteroconchia</taxon>
        <taxon>Euheterodonta</taxon>
        <taxon>Imparidentia</taxon>
        <taxon>Neoheterodontei</taxon>
        <taxon>Myida</taxon>
        <taxon>Dreissenoidea</taxon>
        <taxon>Dreissenidae</taxon>
        <taxon>Dreissena</taxon>
    </lineage>
</organism>
<sequence>MKFQHSTIVTLTCIQLYCSGDIITICAFLDRISHEQQVHYTPAARNGGEGQTQKANTLTQLSNLNRADASACVDTRGHSHVTDRLTVQRPFACKLDASSTQP</sequence>
<accession>A0A9D4I3K2</accession>
<keyword evidence="2" id="KW-1185">Reference proteome</keyword>
<comment type="caution">
    <text evidence="1">The sequence shown here is derived from an EMBL/GenBank/DDBJ whole genome shotgun (WGS) entry which is preliminary data.</text>
</comment>
<gene>
    <name evidence="1" type="ORF">DPMN_183420</name>
</gene>